<comment type="subcellular location">
    <subcellularLocation>
        <location evidence="1">Membrane</location>
        <topology evidence="1">Multi-pass membrane protein</topology>
    </subcellularLocation>
</comment>
<feature type="transmembrane region" description="Helical" evidence="5">
    <location>
        <begin position="517"/>
        <end position="542"/>
    </location>
</feature>
<organism evidence="7 8">
    <name type="scientific">Metschnikowia bicuspidata var. bicuspidata NRRL YB-4993</name>
    <dbReference type="NCBI Taxonomy" id="869754"/>
    <lineage>
        <taxon>Eukaryota</taxon>
        <taxon>Fungi</taxon>
        <taxon>Dikarya</taxon>
        <taxon>Ascomycota</taxon>
        <taxon>Saccharomycotina</taxon>
        <taxon>Pichiomycetes</taxon>
        <taxon>Metschnikowiaceae</taxon>
        <taxon>Metschnikowia</taxon>
    </lineage>
</organism>
<dbReference type="PANTHER" id="PTHR23502:SF23">
    <property type="entry name" value="FLUCONAZOLE RESISTANCE PROTEIN 1"/>
    <property type="match status" value="1"/>
</dbReference>
<evidence type="ECO:0000313" key="7">
    <source>
        <dbReference type="EMBL" id="OBA19602.1"/>
    </source>
</evidence>
<keyword evidence="8" id="KW-1185">Reference proteome</keyword>
<feature type="domain" description="Major facilitator superfamily (MFS) profile" evidence="6">
    <location>
        <begin position="108"/>
        <end position="546"/>
    </location>
</feature>
<feature type="transmembrane region" description="Helical" evidence="5">
    <location>
        <begin position="237"/>
        <end position="260"/>
    </location>
</feature>
<dbReference type="PROSITE" id="PS50850">
    <property type="entry name" value="MFS"/>
    <property type="match status" value="1"/>
</dbReference>
<dbReference type="EMBL" id="LXTC01000006">
    <property type="protein sequence ID" value="OBA19602.1"/>
    <property type="molecule type" value="Genomic_DNA"/>
</dbReference>
<feature type="transmembrane region" description="Helical" evidence="5">
    <location>
        <begin position="108"/>
        <end position="128"/>
    </location>
</feature>
<feature type="transmembrane region" description="Helical" evidence="5">
    <location>
        <begin position="421"/>
        <end position="442"/>
    </location>
</feature>
<evidence type="ECO:0000256" key="2">
    <source>
        <dbReference type="ARBA" id="ARBA00022692"/>
    </source>
</evidence>
<dbReference type="RefSeq" id="XP_018710130.1">
    <property type="nucleotide sequence ID" value="XM_018856254.1"/>
</dbReference>
<keyword evidence="4 5" id="KW-0472">Membrane</keyword>
<proteinExistence type="predicted"/>
<keyword evidence="3 5" id="KW-1133">Transmembrane helix</keyword>
<evidence type="ECO:0000256" key="4">
    <source>
        <dbReference type="ARBA" id="ARBA00023136"/>
    </source>
</evidence>
<dbReference type="STRING" id="869754.A0A1A0H6R5"/>
<dbReference type="Proteomes" id="UP000092555">
    <property type="component" value="Unassembled WGS sequence"/>
</dbReference>
<keyword evidence="2 5" id="KW-0812">Transmembrane</keyword>
<evidence type="ECO:0000256" key="1">
    <source>
        <dbReference type="ARBA" id="ARBA00004141"/>
    </source>
</evidence>
<feature type="transmembrane region" description="Helical" evidence="5">
    <location>
        <begin position="448"/>
        <end position="468"/>
    </location>
</feature>
<feature type="transmembrane region" description="Helical" evidence="5">
    <location>
        <begin position="148"/>
        <end position="167"/>
    </location>
</feature>
<dbReference type="PANTHER" id="PTHR23502">
    <property type="entry name" value="MAJOR FACILITATOR SUPERFAMILY"/>
    <property type="match status" value="1"/>
</dbReference>
<dbReference type="GeneID" id="30029230"/>
<accession>A0A1A0H6R5</accession>
<protein>
    <submittedName>
        <fullName evidence="7">Multidrug resistance</fullName>
    </submittedName>
</protein>
<feature type="transmembrane region" description="Helical" evidence="5">
    <location>
        <begin position="205"/>
        <end position="225"/>
    </location>
</feature>
<evidence type="ECO:0000259" key="6">
    <source>
        <dbReference type="PROSITE" id="PS50850"/>
    </source>
</evidence>
<sequence>MFLQVLRDSFWGNIIYLVSGKRVLRYREEPYADLLQEKNMLEAKLNSKYIAETFDEVDIPDQQLSTDSSVSTIPSDANILAQDSQILIQWEGDDDPDNPYKWPVWYKVIFVTQITLLTSSIYMAGAIYMPSVEQLMVHMNTTRLKASLPLTCFTFGYGVGPMVFSPLSENARFGRTSIYIVSLFLFFVFQIPCALATDITTLSTLRFFAGFFASPALATGGASIGDIVTTPYMPMALACWAAGAFSAPSLGPFIGAALITRGGYHWPYWFITIVSGSILLFYGFFLPESYGKTILYRKASRLRSITDNSNITSEGHLDNELHSIKDVIMYAVWRPLEIVMFEPVVLLMDIYMGFIYAIMYMWFEAFPIVFELMNGFSTLGIGASSLCLTTGLVISVCFHLPVIYFKTTRKLVKGENVEPEVYLPMCIFGSCFMPIGMLIFAWTATPTLHWIIPMIGAATFLFGAFIVYQTLSNYIGMSFPSVLASVYAGNGFCRSMMGGASPLYGRAMFTNLGTKNYPVAWGTTLLACITSALVLVPVYFYIRGPKLRADSKYSG</sequence>
<dbReference type="InterPro" id="IPR020846">
    <property type="entry name" value="MFS_dom"/>
</dbReference>
<dbReference type="CDD" id="cd17323">
    <property type="entry name" value="MFS_Tpo1_MDR_like"/>
    <property type="match status" value="1"/>
</dbReference>
<feature type="transmembrane region" description="Helical" evidence="5">
    <location>
        <begin position="375"/>
        <end position="400"/>
    </location>
</feature>
<evidence type="ECO:0000313" key="8">
    <source>
        <dbReference type="Proteomes" id="UP000092555"/>
    </source>
</evidence>
<dbReference type="Gene3D" id="1.20.1250.20">
    <property type="entry name" value="MFS general substrate transporter like domains"/>
    <property type="match status" value="1"/>
</dbReference>
<dbReference type="Pfam" id="PF07690">
    <property type="entry name" value="MFS_1"/>
    <property type="match status" value="1"/>
</dbReference>
<gene>
    <name evidence="7" type="ORF">METBIDRAFT_33247</name>
</gene>
<evidence type="ECO:0000256" key="3">
    <source>
        <dbReference type="ARBA" id="ARBA00022989"/>
    </source>
</evidence>
<dbReference type="GO" id="GO:0015244">
    <property type="term" value="F:fluconazole transmembrane transporter activity"/>
    <property type="evidence" value="ECO:0007669"/>
    <property type="project" value="TreeGrafter"/>
</dbReference>
<name>A0A1A0H6R5_9ASCO</name>
<dbReference type="GO" id="GO:0005886">
    <property type="term" value="C:plasma membrane"/>
    <property type="evidence" value="ECO:0007669"/>
    <property type="project" value="TreeGrafter"/>
</dbReference>
<comment type="caution">
    <text evidence="7">The sequence shown here is derived from an EMBL/GenBank/DDBJ whole genome shotgun (WGS) entry which is preliminary data.</text>
</comment>
<dbReference type="OrthoDB" id="3357846at2759"/>
<feature type="transmembrane region" description="Helical" evidence="5">
    <location>
        <begin position="179"/>
        <end position="199"/>
    </location>
</feature>
<feature type="transmembrane region" description="Helical" evidence="5">
    <location>
        <begin position="475"/>
        <end position="497"/>
    </location>
</feature>
<dbReference type="InterPro" id="IPR036259">
    <property type="entry name" value="MFS_trans_sf"/>
</dbReference>
<dbReference type="InterPro" id="IPR011701">
    <property type="entry name" value="MFS"/>
</dbReference>
<evidence type="ECO:0000256" key="5">
    <source>
        <dbReference type="SAM" id="Phobius"/>
    </source>
</evidence>
<feature type="transmembrane region" description="Helical" evidence="5">
    <location>
        <begin position="266"/>
        <end position="287"/>
    </location>
</feature>
<dbReference type="SUPFAM" id="SSF103473">
    <property type="entry name" value="MFS general substrate transporter"/>
    <property type="match status" value="1"/>
</dbReference>
<feature type="transmembrane region" description="Helical" evidence="5">
    <location>
        <begin position="344"/>
        <end position="363"/>
    </location>
</feature>
<reference evidence="7 8" key="1">
    <citation type="submission" date="2016-05" db="EMBL/GenBank/DDBJ databases">
        <title>Comparative genomics of biotechnologically important yeasts.</title>
        <authorList>
            <consortium name="DOE Joint Genome Institute"/>
            <person name="Riley R."/>
            <person name="Haridas S."/>
            <person name="Wolfe K.H."/>
            <person name="Lopes M.R."/>
            <person name="Hittinger C.T."/>
            <person name="Goker M."/>
            <person name="Salamov A."/>
            <person name="Wisecaver J."/>
            <person name="Long T.M."/>
            <person name="Aerts A.L."/>
            <person name="Barry K."/>
            <person name="Choi C."/>
            <person name="Clum A."/>
            <person name="Coughlan A.Y."/>
            <person name="Deshpande S."/>
            <person name="Douglass A.P."/>
            <person name="Hanson S.J."/>
            <person name="Klenk H.-P."/>
            <person name="LaButti K."/>
            <person name="Lapidus A."/>
            <person name="Lindquist E."/>
            <person name="Lipzen A."/>
            <person name="Meier-kolthoff J.P."/>
            <person name="Ohm R.A."/>
            <person name="Otillar R.P."/>
            <person name="Pangilinan J."/>
            <person name="Peng Y."/>
            <person name="Rokas A."/>
            <person name="Rosa C.A."/>
            <person name="Scheuner C."/>
            <person name="Sibirny A.A."/>
            <person name="Slot J.C."/>
            <person name="Stielow J.B."/>
            <person name="Sun H."/>
            <person name="Kurtzman C.P."/>
            <person name="Blackwell M."/>
            <person name="Grigoriev I.V."/>
            <person name="Jeffries T.W."/>
        </authorList>
    </citation>
    <scope>NUCLEOTIDE SEQUENCE [LARGE SCALE GENOMIC DNA]</scope>
    <source>
        <strain evidence="7 8">NRRL YB-4993</strain>
    </source>
</reference>
<dbReference type="AlphaFoldDB" id="A0A1A0H6R5"/>
<dbReference type="GO" id="GO:1990961">
    <property type="term" value="P:xenobiotic detoxification by transmembrane export across the plasma membrane"/>
    <property type="evidence" value="ECO:0007669"/>
    <property type="project" value="TreeGrafter"/>
</dbReference>